<keyword evidence="8" id="KW-0100">Branched-chain amino acid biosynthesis</keyword>
<dbReference type="AlphaFoldDB" id="A0AAE3XMH2"/>
<organism evidence="11 12">
    <name type="scientific">Aureibacter tunicatorum</name>
    <dbReference type="NCBI Taxonomy" id="866807"/>
    <lineage>
        <taxon>Bacteria</taxon>
        <taxon>Pseudomonadati</taxon>
        <taxon>Bacteroidota</taxon>
        <taxon>Cytophagia</taxon>
        <taxon>Cytophagales</taxon>
        <taxon>Persicobacteraceae</taxon>
        <taxon>Aureibacter</taxon>
    </lineage>
</organism>
<keyword evidence="6 9" id="KW-0808">Transferase</keyword>
<evidence type="ECO:0000256" key="3">
    <source>
        <dbReference type="ARBA" id="ARBA00012973"/>
    </source>
</evidence>
<evidence type="ECO:0000256" key="6">
    <source>
        <dbReference type="ARBA" id="ARBA00022679"/>
    </source>
</evidence>
<dbReference type="Pfam" id="PF00682">
    <property type="entry name" value="HMGL-like"/>
    <property type="match status" value="1"/>
</dbReference>
<dbReference type="InterPro" id="IPR050073">
    <property type="entry name" value="2-IPM_HCS-like"/>
</dbReference>
<dbReference type="Gene3D" id="1.10.238.260">
    <property type="match status" value="1"/>
</dbReference>
<dbReference type="CDD" id="cd07940">
    <property type="entry name" value="DRE_TIM_IPMS"/>
    <property type="match status" value="1"/>
</dbReference>
<dbReference type="PROSITE" id="PS00816">
    <property type="entry name" value="AIPM_HOMOCIT_SYNTH_2"/>
    <property type="match status" value="1"/>
</dbReference>
<protein>
    <recommendedName>
        <fullName evidence="3">2-isopropylmalate synthase</fullName>
        <ecNumber evidence="3">2.3.3.13</ecNumber>
    </recommendedName>
</protein>
<dbReference type="FunFam" id="3.20.20.70:FF:000010">
    <property type="entry name" value="2-isopropylmalate synthase"/>
    <property type="match status" value="1"/>
</dbReference>
<feature type="domain" description="Pyruvate carboxyltransferase" evidence="10">
    <location>
        <begin position="5"/>
        <end position="266"/>
    </location>
</feature>
<keyword evidence="7" id="KW-0464">Manganese</keyword>
<evidence type="ECO:0000313" key="11">
    <source>
        <dbReference type="EMBL" id="MDR6237694.1"/>
    </source>
</evidence>
<reference evidence="11" key="1">
    <citation type="submission" date="2023-07" db="EMBL/GenBank/DDBJ databases">
        <title>Genomic Encyclopedia of Type Strains, Phase IV (KMG-IV): sequencing the most valuable type-strain genomes for metagenomic binning, comparative biology and taxonomic classification.</title>
        <authorList>
            <person name="Goeker M."/>
        </authorList>
    </citation>
    <scope>NUCLEOTIDE SEQUENCE</scope>
    <source>
        <strain evidence="11">DSM 26174</strain>
    </source>
</reference>
<dbReference type="SUPFAM" id="SSF51569">
    <property type="entry name" value="Aldolase"/>
    <property type="match status" value="1"/>
</dbReference>
<dbReference type="FunFam" id="1.10.238.260:FF:000001">
    <property type="entry name" value="2-isopropylmalate synthase"/>
    <property type="match status" value="1"/>
</dbReference>
<keyword evidence="4" id="KW-0432">Leucine biosynthesis</keyword>
<evidence type="ECO:0000256" key="8">
    <source>
        <dbReference type="ARBA" id="ARBA00023304"/>
    </source>
</evidence>
<dbReference type="NCBIfam" id="NF002086">
    <property type="entry name" value="PRK00915.1-3"/>
    <property type="match status" value="1"/>
</dbReference>
<dbReference type="EMBL" id="JAVDQD010000001">
    <property type="protein sequence ID" value="MDR6237694.1"/>
    <property type="molecule type" value="Genomic_DNA"/>
</dbReference>
<name>A0AAE3XMH2_9BACT</name>
<dbReference type="InterPro" id="IPR054691">
    <property type="entry name" value="LeuA/HCS_post-cat"/>
</dbReference>
<dbReference type="PANTHER" id="PTHR10277">
    <property type="entry name" value="HOMOCITRATE SYNTHASE-RELATED"/>
    <property type="match status" value="1"/>
</dbReference>
<comment type="pathway">
    <text evidence="1">Amino-acid biosynthesis; L-leucine biosynthesis; L-leucine from 3-methyl-2-oxobutanoate: step 1/4.</text>
</comment>
<dbReference type="GO" id="GO:0003852">
    <property type="term" value="F:2-isopropylmalate synthase activity"/>
    <property type="evidence" value="ECO:0007669"/>
    <property type="project" value="UniProtKB-EC"/>
</dbReference>
<evidence type="ECO:0000256" key="2">
    <source>
        <dbReference type="ARBA" id="ARBA00009396"/>
    </source>
</evidence>
<dbReference type="PANTHER" id="PTHR10277:SF9">
    <property type="entry name" value="2-ISOPROPYLMALATE SYNTHASE 1, CHLOROPLASTIC-RELATED"/>
    <property type="match status" value="1"/>
</dbReference>
<dbReference type="InterPro" id="IPR013785">
    <property type="entry name" value="Aldolase_TIM"/>
</dbReference>
<keyword evidence="5" id="KW-0028">Amino-acid biosynthesis</keyword>
<comment type="similarity">
    <text evidence="2">Belongs to the alpha-IPM synthase/homocitrate synthase family. LeuA type 1 subfamily.</text>
</comment>
<dbReference type="EC" id="2.3.3.13" evidence="3"/>
<proteinExistence type="inferred from homology"/>
<evidence type="ECO:0000256" key="7">
    <source>
        <dbReference type="ARBA" id="ARBA00023211"/>
    </source>
</evidence>
<dbReference type="PROSITE" id="PS00815">
    <property type="entry name" value="AIPM_HOMOCIT_SYNTH_1"/>
    <property type="match status" value="1"/>
</dbReference>
<evidence type="ECO:0000313" key="12">
    <source>
        <dbReference type="Proteomes" id="UP001185092"/>
    </source>
</evidence>
<dbReference type="Gene3D" id="3.20.20.70">
    <property type="entry name" value="Aldolase class I"/>
    <property type="match status" value="1"/>
</dbReference>
<dbReference type="InterPro" id="IPR000891">
    <property type="entry name" value="PYR_CT"/>
</dbReference>
<evidence type="ECO:0000256" key="5">
    <source>
        <dbReference type="ARBA" id="ARBA00022605"/>
    </source>
</evidence>
<sequence>MSDKVYIFDTTLRDGEQVPGCQLNTEEKIQIAKAQEELGVDIIEAGFPISSPGDFNSVVEISKAVTNPIVCGLTRAVEKDIDVAAEALKYAKRPRIHTGIGASDIHIQHKLRSTRDEILERGVRAVKHAKKYVEDVEFYAEDAGRADLEYLARMVEAVIAAGATVVNIPDTTGFNLPWVFGEKIKFLKENVKNIDNAIISVHCHNDLGLATANSIAGVENGARQIEVTMNGIGERAGNTSLEEVVMIMNCHKAMNVHTDIATERIYPMSKLVERLMRMPVQPNKAIVGSNAFSHSSGIHQDGFLKNKENYEIIDPSVVGADTSKIILTARSGRHALKHRMERIGYIYGQEDLNDVYQQFLNMADERKQIEDADLKELAEAFDKVRSASV</sequence>
<comment type="caution">
    <text evidence="11">The sequence shown here is derived from an EMBL/GenBank/DDBJ whole genome shotgun (WGS) entry which is preliminary data.</text>
</comment>
<evidence type="ECO:0000256" key="4">
    <source>
        <dbReference type="ARBA" id="ARBA00022430"/>
    </source>
</evidence>
<dbReference type="InterPro" id="IPR002034">
    <property type="entry name" value="AIPM/Hcit_synth_CS"/>
</dbReference>
<keyword evidence="11" id="KW-0012">Acyltransferase</keyword>
<dbReference type="GO" id="GO:0009098">
    <property type="term" value="P:L-leucine biosynthetic process"/>
    <property type="evidence" value="ECO:0007669"/>
    <property type="project" value="UniProtKB-KW"/>
</dbReference>
<evidence type="ECO:0000256" key="1">
    <source>
        <dbReference type="ARBA" id="ARBA00004689"/>
    </source>
</evidence>
<dbReference type="Pfam" id="PF22617">
    <property type="entry name" value="HCS_D2"/>
    <property type="match status" value="1"/>
</dbReference>
<dbReference type="Proteomes" id="UP001185092">
    <property type="component" value="Unassembled WGS sequence"/>
</dbReference>
<evidence type="ECO:0000259" key="10">
    <source>
        <dbReference type="PROSITE" id="PS50991"/>
    </source>
</evidence>
<gene>
    <name evidence="11" type="ORF">HNQ88_000670</name>
</gene>
<dbReference type="RefSeq" id="WP_309937161.1">
    <property type="nucleotide sequence ID" value="NZ_AP025305.1"/>
</dbReference>
<keyword evidence="12" id="KW-1185">Reference proteome</keyword>
<accession>A0AAE3XMH2</accession>
<evidence type="ECO:0000256" key="9">
    <source>
        <dbReference type="RuleBase" id="RU003523"/>
    </source>
</evidence>
<dbReference type="PROSITE" id="PS50991">
    <property type="entry name" value="PYR_CT"/>
    <property type="match status" value="1"/>
</dbReference>